<dbReference type="SUPFAM" id="SSF56436">
    <property type="entry name" value="C-type lectin-like"/>
    <property type="match status" value="1"/>
</dbReference>
<feature type="region of interest" description="Disordered" evidence="1">
    <location>
        <begin position="109"/>
        <end position="140"/>
    </location>
</feature>
<evidence type="ECO:0000259" key="2">
    <source>
        <dbReference type="Pfam" id="PF03781"/>
    </source>
</evidence>
<dbReference type="Pfam" id="PF03781">
    <property type="entry name" value="FGE-sulfatase"/>
    <property type="match status" value="1"/>
</dbReference>
<feature type="domain" description="Sulfatase-modifying factor enzyme-like" evidence="2">
    <location>
        <begin position="1"/>
        <end position="160"/>
    </location>
</feature>
<dbReference type="InterPro" id="IPR051043">
    <property type="entry name" value="Sulfatase_Mod_Factor_Kinase"/>
</dbReference>
<dbReference type="GO" id="GO:0120147">
    <property type="term" value="F:formylglycine-generating oxidase activity"/>
    <property type="evidence" value="ECO:0007669"/>
    <property type="project" value="TreeGrafter"/>
</dbReference>
<name>X1E5Q2_9ZZZZ</name>
<comment type="caution">
    <text evidence="3">The sequence shown here is derived from an EMBL/GenBank/DDBJ whole genome shotgun (WGS) entry which is preliminary data.</text>
</comment>
<dbReference type="AlphaFoldDB" id="X1E5Q2"/>
<reference evidence="3" key="1">
    <citation type="journal article" date="2014" name="Front. Microbiol.">
        <title>High frequency of phylogenetically diverse reductive dehalogenase-homologous genes in deep subseafloor sedimentary metagenomes.</title>
        <authorList>
            <person name="Kawai M."/>
            <person name="Futagami T."/>
            <person name="Toyoda A."/>
            <person name="Takaki Y."/>
            <person name="Nishi S."/>
            <person name="Hori S."/>
            <person name="Arai W."/>
            <person name="Tsubouchi T."/>
            <person name="Morono Y."/>
            <person name="Uchiyama I."/>
            <person name="Ito T."/>
            <person name="Fujiyama A."/>
            <person name="Inagaki F."/>
            <person name="Takami H."/>
        </authorList>
    </citation>
    <scope>NUCLEOTIDE SEQUENCE</scope>
    <source>
        <strain evidence="3">Expedition CK06-06</strain>
    </source>
</reference>
<evidence type="ECO:0000256" key="1">
    <source>
        <dbReference type="SAM" id="MobiDB-lite"/>
    </source>
</evidence>
<evidence type="ECO:0000313" key="3">
    <source>
        <dbReference type="EMBL" id="GAH12504.1"/>
    </source>
</evidence>
<dbReference type="InterPro" id="IPR005532">
    <property type="entry name" value="SUMF_dom"/>
</dbReference>
<dbReference type="Gene3D" id="3.90.1580.10">
    <property type="entry name" value="paralog of FGE (formylglycine-generating enzyme)"/>
    <property type="match status" value="1"/>
</dbReference>
<gene>
    <name evidence="3" type="ORF">S01H4_56261</name>
</gene>
<protein>
    <recommendedName>
        <fullName evidence="2">Sulfatase-modifying factor enzyme-like domain-containing protein</fullName>
    </recommendedName>
</protein>
<proteinExistence type="predicted"/>
<dbReference type="InterPro" id="IPR042095">
    <property type="entry name" value="SUMF_sf"/>
</dbReference>
<feature type="non-terminal residue" evidence="3">
    <location>
        <position position="1"/>
    </location>
</feature>
<accession>X1E5Q2</accession>
<dbReference type="PANTHER" id="PTHR23150:SF19">
    <property type="entry name" value="FORMYLGLYCINE-GENERATING ENZYME"/>
    <property type="match status" value="1"/>
</dbReference>
<dbReference type="InterPro" id="IPR016187">
    <property type="entry name" value="CTDL_fold"/>
</dbReference>
<dbReference type="EMBL" id="BART01032583">
    <property type="protein sequence ID" value="GAH12504.1"/>
    <property type="molecule type" value="Genomic_DNA"/>
</dbReference>
<sequence>NDANAYAQWVGKRLPTEAEWEYAARGGAKGYRYAWGTDPLGQEVVANVSDENFIKVVTFWEFFKGYDDVYVFTAPVGSFAPNSFGLYDMAGNAWEWCADYFDEDYYSRSPKKNPRNDDPNKRRVIRGNSFDGRPGNMRCSRRTSEVQSSSYVDIGFRCVKDIE</sequence>
<dbReference type="PANTHER" id="PTHR23150">
    <property type="entry name" value="SULFATASE MODIFYING FACTOR 1, 2"/>
    <property type="match status" value="1"/>
</dbReference>
<organism evidence="3">
    <name type="scientific">marine sediment metagenome</name>
    <dbReference type="NCBI Taxonomy" id="412755"/>
    <lineage>
        <taxon>unclassified sequences</taxon>
        <taxon>metagenomes</taxon>
        <taxon>ecological metagenomes</taxon>
    </lineage>
</organism>